<name>A0A857MAJ2_9ACTN</name>
<evidence type="ECO:0000313" key="1">
    <source>
        <dbReference type="EMBL" id="QHN38331.1"/>
    </source>
</evidence>
<proteinExistence type="predicted"/>
<dbReference type="RefSeq" id="WP_005191728.1">
    <property type="nucleotide sequence ID" value="NZ_CP045810.1"/>
</dbReference>
<dbReference type="AlphaFoldDB" id="A0A857MAJ2"/>
<dbReference type="EMBL" id="CP045810">
    <property type="protein sequence ID" value="QHN38331.1"/>
    <property type="molecule type" value="Genomic_DNA"/>
</dbReference>
<gene>
    <name evidence="1" type="ORF">GII30_03290</name>
</gene>
<accession>A0A857MAJ2</accession>
<protein>
    <submittedName>
        <fullName evidence="1">Anti-sigma factor</fullName>
    </submittedName>
</protein>
<sequence>MAVVIDNSVEITVPACQRQVPIVREVAHRALLLEDWMLDDIADVDLVIDEICARVMAVAEPAVRLTLALTAYEEGVAGQVMCRVGDEIDINTEDFGWQMVVSMTDGRAVDYVMDGSVRRVMVGFVKRRSCC</sequence>
<organism evidence="1">
    <name type="scientific">Gordonia amarae</name>
    <dbReference type="NCBI Taxonomy" id="36821"/>
    <lineage>
        <taxon>Bacteria</taxon>
        <taxon>Bacillati</taxon>
        <taxon>Actinomycetota</taxon>
        <taxon>Actinomycetes</taxon>
        <taxon>Mycobacteriales</taxon>
        <taxon>Gordoniaceae</taxon>
        <taxon>Gordonia</taxon>
    </lineage>
</organism>
<reference evidence="1" key="1">
    <citation type="journal article" date="2021" name="Nat. Microbiol.">
        <title>Cocultivation of an ultrasmall environmental parasitic bacterium with lytic ability against bacteria associated with wastewater foams.</title>
        <authorList>
            <person name="Batinovic S."/>
            <person name="Rose J.J.A."/>
            <person name="Ratcliffe J."/>
            <person name="Seviour R.J."/>
            <person name="Petrovski S."/>
        </authorList>
    </citation>
    <scope>NUCLEOTIDE SEQUENCE</scope>
    <source>
        <strain evidence="1">CON44</strain>
    </source>
</reference>